<gene>
    <name evidence="1" type="ORF">SAMN02745728_01682</name>
</gene>
<dbReference type="Proteomes" id="UP000186469">
    <property type="component" value="Unassembled WGS sequence"/>
</dbReference>
<dbReference type="EMBL" id="FRDI01000008">
    <property type="protein sequence ID" value="SHN66725.1"/>
    <property type="molecule type" value="Genomic_DNA"/>
</dbReference>
<accession>A0A1M7T7M6</accession>
<evidence type="ECO:0000313" key="2">
    <source>
        <dbReference type="Proteomes" id="UP000186469"/>
    </source>
</evidence>
<dbReference type="RefSeq" id="WP_072697375.1">
    <property type="nucleotide sequence ID" value="NZ_FRDI01000008.1"/>
</dbReference>
<evidence type="ECO:0000313" key="1">
    <source>
        <dbReference type="EMBL" id="SHN66725.1"/>
    </source>
</evidence>
<dbReference type="AlphaFoldDB" id="A0A1M7T7M6"/>
<keyword evidence="2" id="KW-1185">Reference proteome</keyword>
<dbReference type="STRING" id="1121455.SAMN02745728_01682"/>
<protein>
    <submittedName>
        <fullName evidence="1">Uncharacterized protein</fullName>
    </submittedName>
</protein>
<proteinExistence type="predicted"/>
<reference evidence="1 2" key="1">
    <citation type="submission" date="2016-12" db="EMBL/GenBank/DDBJ databases">
        <authorList>
            <person name="Song W.-J."/>
            <person name="Kurnit D.M."/>
        </authorList>
    </citation>
    <scope>NUCLEOTIDE SEQUENCE [LARGE SCALE GENOMIC DNA]</scope>
    <source>
        <strain evidence="1 2">DSM 11393</strain>
    </source>
</reference>
<organism evidence="1 2">
    <name type="scientific">Desulfovibrio litoralis DSM 11393</name>
    <dbReference type="NCBI Taxonomy" id="1121455"/>
    <lineage>
        <taxon>Bacteria</taxon>
        <taxon>Pseudomonadati</taxon>
        <taxon>Thermodesulfobacteriota</taxon>
        <taxon>Desulfovibrionia</taxon>
        <taxon>Desulfovibrionales</taxon>
        <taxon>Desulfovibrionaceae</taxon>
        <taxon>Desulfovibrio</taxon>
    </lineage>
</organism>
<dbReference type="OrthoDB" id="1003442at2"/>
<sequence>MKINKICPVCGLEFLAMRDFAIYCSGRCRNKDRNKKEPTLKTCSFCKSEFLSSQPHAKYCSPLCSQKATYEEKEKRRRLKNLAKPRVSESKIKRYSYDLSFNLDQEFCPTDQETFRQPDPALGF</sequence>
<name>A0A1M7T7M6_9BACT</name>